<keyword evidence="2" id="KW-1185">Reference proteome</keyword>
<reference evidence="1 2" key="1">
    <citation type="journal article" date="2017" name="Curr. Biol.">
        <title>The Evolution of Venom by Co-option of Single-Copy Genes.</title>
        <authorList>
            <person name="Martinson E.O."/>
            <person name="Mrinalini"/>
            <person name="Kelkar Y.D."/>
            <person name="Chang C.H."/>
            <person name="Werren J.H."/>
        </authorList>
    </citation>
    <scope>NUCLEOTIDE SEQUENCE [LARGE SCALE GENOMIC DNA]</scope>
    <source>
        <strain evidence="1 2">Alberta</strain>
        <tissue evidence="1">Whole body</tissue>
    </source>
</reference>
<sequence>MVPDNKLKSSYVNTFLDMGQVSSIHVHKDLRLIIFL</sequence>
<organism evidence="1 2">
    <name type="scientific">Trichomalopsis sarcophagae</name>
    <dbReference type="NCBI Taxonomy" id="543379"/>
    <lineage>
        <taxon>Eukaryota</taxon>
        <taxon>Metazoa</taxon>
        <taxon>Ecdysozoa</taxon>
        <taxon>Arthropoda</taxon>
        <taxon>Hexapoda</taxon>
        <taxon>Insecta</taxon>
        <taxon>Pterygota</taxon>
        <taxon>Neoptera</taxon>
        <taxon>Endopterygota</taxon>
        <taxon>Hymenoptera</taxon>
        <taxon>Apocrita</taxon>
        <taxon>Proctotrupomorpha</taxon>
        <taxon>Chalcidoidea</taxon>
        <taxon>Pteromalidae</taxon>
        <taxon>Pteromalinae</taxon>
        <taxon>Trichomalopsis</taxon>
    </lineage>
</organism>
<protein>
    <submittedName>
        <fullName evidence="1">Uncharacterized protein</fullName>
    </submittedName>
</protein>
<gene>
    <name evidence="1" type="ORF">TSAR_013739</name>
</gene>
<dbReference type="EMBL" id="NNAY01004642">
    <property type="protein sequence ID" value="OXU17620.1"/>
    <property type="molecule type" value="Genomic_DNA"/>
</dbReference>
<evidence type="ECO:0000313" key="1">
    <source>
        <dbReference type="EMBL" id="OXU17620.1"/>
    </source>
</evidence>
<name>A0A232EGY4_9HYME</name>
<evidence type="ECO:0000313" key="2">
    <source>
        <dbReference type="Proteomes" id="UP000215335"/>
    </source>
</evidence>
<dbReference type="Proteomes" id="UP000215335">
    <property type="component" value="Unassembled WGS sequence"/>
</dbReference>
<comment type="caution">
    <text evidence="1">The sequence shown here is derived from an EMBL/GenBank/DDBJ whole genome shotgun (WGS) entry which is preliminary data.</text>
</comment>
<proteinExistence type="predicted"/>
<accession>A0A232EGY4</accession>
<dbReference type="AlphaFoldDB" id="A0A232EGY4"/>